<reference evidence="1 2" key="2">
    <citation type="journal article" date="2022" name="Mol. Ecol. Resour.">
        <title>The genomes of chicory, endive, great burdock and yacon provide insights into Asteraceae paleo-polyploidization history and plant inulin production.</title>
        <authorList>
            <person name="Fan W."/>
            <person name="Wang S."/>
            <person name="Wang H."/>
            <person name="Wang A."/>
            <person name="Jiang F."/>
            <person name="Liu H."/>
            <person name="Zhao H."/>
            <person name="Xu D."/>
            <person name="Zhang Y."/>
        </authorList>
    </citation>
    <scope>NUCLEOTIDE SEQUENCE [LARGE SCALE GENOMIC DNA]</scope>
    <source>
        <strain evidence="2">cv. Niubang</strain>
    </source>
</reference>
<dbReference type="EMBL" id="CM042051">
    <property type="protein sequence ID" value="KAI3728015.1"/>
    <property type="molecule type" value="Genomic_DNA"/>
</dbReference>
<evidence type="ECO:0000313" key="1">
    <source>
        <dbReference type="EMBL" id="KAI3728015.1"/>
    </source>
</evidence>
<organism evidence="1 2">
    <name type="scientific">Arctium lappa</name>
    <name type="common">Greater burdock</name>
    <name type="synonym">Lappa major</name>
    <dbReference type="NCBI Taxonomy" id="4217"/>
    <lineage>
        <taxon>Eukaryota</taxon>
        <taxon>Viridiplantae</taxon>
        <taxon>Streptophyta</taxon>
        <taxon>Embryophyta</taxon>
        <taxon>Tracheophyta</taxon>
        <taxon>Spermatophyta</taxon>
        <taxon>Magnoliopsida</taxon>
        <taxon>eudicotyledons</taxon>
        <taxon>Gunneridae</taxon>
        <taxon>Pentapetalae</taxon>
        <taxon>asterids</taxon>
        <taxon>campanulids</taxon>
        <taxon>Asterales</taxon>
        <taxon>Asteraceae</taxon>
        <taxon>Carduoideae</taxon>
        <taxon>Cardueae</taxon>
        <taxon>Arctiinae</taxon>
        <taxon>Arctium</taxon>
    </lineage>
</organism>
<evidence type="ECO:0000313" key="2">
    <source>
        <dbReference type="Proteomes" id="UP001055879"/>
    </source>
</evidence>
<dbReference type="Proteomes" id="UP001055879">
    <property type="component" value="Linkage Group LG05"/>
</dbReference>
<keyword evidence="2" id="KW-1185">Reference proteome</keyword>
<proteinExistence type="predicted"/>
<name>A0ACB9C1C5_ARCLA</name>
<sequence>MFLVRKDGGSLGVPPTVWYERGLGLFLIHSWKNGKDVRGYGVLGDKVCPFPISFLLFISSKDRVNGLECTSRRELPFLVIVSFAKIKSDLISTKIVGGSPEIRDFGGCDISDFSESDFGGFDNVYNSFVVGDMEFGGEGCDIFNGSIGGIHDVRSGEADGRAERFREATRVWMSAE</sequence>
<reference evidence="2" key="1">
    <citation type="journal article" date="2022" name="Mol. Ecol. Resour.">
        <title>The genomes of chicory, endive, great burdock and yacon provide insights into Asteraceae palaeo-polyploidization history and plant inulin production.</title>
        <authorList>
            <person name="Fan W."/>
            <person name="Wang S."/>
            <person name="Wang H."/>
            <person name="Wang A."/>
            <person name="Jiang F."/>
            <person name="Liu H."/>
            <person name="Zhao H."/>
            <person name="Xu D."/>
            <person name="Zhang Y."/>
        </authorList>
    </citation>
    <scope>NUCLEOTIDE SEQUENCE [LARGE SCALE GENOMIC DNA]</scope>
    <source>
        <strain evidence="2">cv. Niubang</strain>
    </source>
</reference>
<protein>
    <submittedName>
        <fullName evidence="1">Uncharacterized protein</fullName>
    </submittedName>
</protein>
<comment type="caution">
    <text evidence="1">The sequence shown here is derived from an EMBL/GenBank/DDBJ whole genome shotgun (WGS) entry which is preliminary data.</text>
</comment>
<gene>
    <name evidence="1" type="ORF">L6452_16640</name>
</gene>
<accession>A0ACB9C1C5</accession>